<feature type="transmembrane region" description="Helical" evidence="1">
    <location>
        <begin position="183"/>
        <end position="206"/>
    </location>
</feature>
<reference evidence="2 3" key="1">
    <citation type="journal article" date="2014" name="Int. J. Syst. Evol. Microbiol.">
        <title>Complete genome sequence of Corynebacterium casei LMG S-19264T (=DSM 44701T), isolated from a smear-ripened cheese.</title>
        <authorList>
            <consortium name="US DOE Joint Genome Institute (JGI-PGF)"/>
            <person name="Walter F."/>
            <person name="Albersmeier A."/>
            <person name="Kalinowski J."/>
            <person name="Ruckert C."/>
        </authorList>
    </citation>
    <scope>NUCLEOTIDE SEQUENCE [LARGE SCALE GENOMIC DNA]</scope>
    <source>
        <strain evidence="2 3">JCM 4677</strain>
    </source>
</reference>
<dbReference type="Proteomes" id="UP000516444">
    <property type="component" value="Chromosome"/>
</dbReference>
<keyword evidence="1" id="KW-0472">Membrane</keyword>
<dbReference type="KEGG" id="sgm:GCM10017557_01950"/>
<keyword evidence="1" id="KW-1133">Transmembrane helix</keyword>
<dbReference type="AlphaFoldDB" id="A0A7G1NUT9"/>
<feature type="transmembrane region" description="Helical" evidence="1">
    <location>
        <begin position="212"/>
        <end position="231"/>
    </location>
</feature>
<gene>
    <name evidence="2" type="ORF">GCM10017557_01950</name>
</gene>
<keyword evidence="1" id="KW-0812">Transmembrane</keyword>
<dbReference type="NCBIfam" id="NF038403">
    <property type="entry name" value="perm_prefix_1"/>
    <property type="match status" value="1"/>
</dbReference>
<protein>
    <submittedName>
        <fullName evidence="2">Uncharacterized protein</fullName>
    </submittedName>
</protein>
<dbReference type="EMBL" id="AP023440">
    <property type="protein sequence ID" value="BCL25336.1"/>
    <property type="molecule type" value="Genomic_DNA"/>
</dbReference>
<feature type="transmembrane region" description="Helical" evidence="1">
    <location>
        <begin position="109"/>
        <end position="127"/>
    </location>
</feature>
<evidence type="ECO:0000313" key="3">
    <source>
        <dbReference type="Proteomes" id="UP000516444"/>
    </source>
</evidence>
<feature type="transmembrane region" description="Helical" evidence="1">
    <location>
        <begin position="147"/>
        <end position="171"/>
    </location>
</feature>
<dbReference type="InterPro" id="IPR047928">
    <property type="entry name" value="Perm_prefix_1"/>
</dbReference>
<organism evidence="2 3">
    <name type="scientific">Streptomyces aurantiacus</name>
    <dbReference type="NCBI Taxonomy" id="47760"/>
    <lineage>
        <taxon>Bacteria</taxon>
        <taxon>Bacillati</taxon>
        <taxon>Actinomycetota</taxon>
        <taxon>Actinomycetes</taxon>
        <taxon>Kitasatosporales</taxon>
        <taxon>Streptomycetaceae</taxon>
        <taxon>Streptomyces</taxon>
        <taxon>Streptomyces aurantiacus group</taxon>
    </lineage>
</organism>
<sequence>MAGVHHGDRLRPESCPAAWSRHVSAIGPQSDPVEDYVATLAAALHGPARAKARMVAEARDGLADAVSERTREGLTYQRAARQAMREFGTTDELVVSWQRELTIAQARHTARAVACTLPFVIACWYLVLNADYSRDGQLSRTAQLLAVHLAGVATVAALLAAATLAATGTLARWLPTPDRLPLTVAWAGTTGSVAMAVATLALAVASALGTNWILLAFAGVLAAASHGLVAASARSCRRCARLPLMDPPVNRQGG</sequence>
<evidence type="ECO:0000256" key="1">
    <source>
        <dbReference type="SAM" id="Phobius"/>
    </source>
</evidence>
<accession>A0A7G1NUT9</accession>
<name>A0A7G1NUT9_9ACTN</name>
<proteinExistence type="predicted"/>
<evidence type="ECO:0000313" key="2">
    <source>
        <dbReference type="EMBL" id="BCL25336.1"/>
    </source>
</evidence>
<keyword evidence="3" id="KW-1185">Reference proteome</keyword>